<dbReference type="GO" id="GO:0005980">
    <property type="term" value="P:glycogen catabolic process"/>
    <property type="evidence" value="ECO:0007669"/>
    <property type="project" value="InterPro"/>
</dbReference>
<dbReference type="SUPFAM" id="SSF48208">
    <property type="entry name" value="Six-hairpin glycosidases"/>
    <property type="match status" value="1"/>
</dbReference>
<dbReference type="GeneID" id="108251819"/>
<dbReference type="AlphaFoldDB" id="A0A1S3DP66"/>
<protein>
    <submittedName>
        <fullName evidence="3">Glycogen debranching enzyme</fullName>
    </submittedName>
</protein>
<accession>A0A1S3DP66</accession>
<dbReference type="PANTHER" id="PTHR10569">
    <property type="entry name" value="GLYCOGEN DEBRANCHING ENZYME"/>
    <property type="match status" value="1"/>
</dbReference>
<keyword evidence="2" id="KW-1185">Reference proteome</keyword>
<reference evidence="3" key="1">
    <citation type="submission" date="2025-08" db="UniProtKB">
        <authorList>
            <consortium name="RefSeq"/>
        </authorList>
    </citation>
    <scope>IDENTIFICATION</scope>
</reference>
<proteinExistence type="predicted"/>
<dbReference type="InterPro" id="IPR010401">
    <property type="entry name" value="AGL/Gdb1"/>
</dbReference>
<organism evidence="2 3">
    <name type="scientific">Diaphorina citri</name>
    <name type="common">Asian citrus psyllid</name>
    <dbReference type="NCBI Taxonomy" id="121845"/>
    <lineage>
        <taxon>Eukaryota</taxon>
        <taxon>Metazoa</taxon>
        <taxon>Ecdysozoa</taxon>
        <taxon>Arthropoda</taxon>
        <taxon>Hexapoda</taxon>
        <taxon>Insecta</taxon>
        <taxon>Pterygota</taxon>
        <taxon>Neoptera</taxon>
        <taxon>Paraneoptera</taxon>
        <taxon>Hemiptera</taxon>
        <taxon>Sternorrhyncha</taxon>
        <taxon>Psylloidea</taxon>
        <taxon>Psyllidae</taxon>
        <taxon>Diaphorininae</taxon>
        <taxon>Diaphorina</taxon>
    </lineage>
</organism>
<dbReference type="InterPro" id="IPR008928">
    <property type="entry name" value="6-hairpin_glycosidase_sf"/>
</dbReference>
<dbReference type="Pfam" id="PF06202">
    <property type="entry name" value="GDE_C"/>
    <property type="match status" value="1"/>
</dbReference>
<sequence>MGMRTLDPGDWSYRGDYANDNDSDDPTVAHGFNYHNGPEWLWPLGFFLRAKLEFAEPHTRSATIGSIRSLLARHFVHLNTSYWRGLPELTNKDGKECPGSCNTQAWSSSTLLEVIHDISLLESKDQYQRQ</sequence>
<dbReference type="InterPro" id="IPR032790">
    <property type="entry name" value="GDE_C"/>
</dbReference>
<evidence type="ECO:0000259" key="1">
    <source>
        <dbReference type="Pfam" id="PF06202"/>
    </source>
</evidence>
<dbReference type="RefSeq" id="XP_008485660.1">
    <property type="nucleotide sequence ID" value="XM_008487438.3"/>
</dbReference>
<dbReference type="GO" id="GO:0004134">
    <property type="term" value="F:4-alpha-glucanotransferase activity"/>
    <property type="evidence" value="ECO:0007669"/>
    <property type="project" value="InterPro"/>
</dbReference>
<name>A0A1S3DP66_DIACI</name>
<dbReference type="STRING" id="121845.A0A1S3DP66"/>
<evidence type="ECO:0000313" key="2">
    <source>
        <dbReference type="Proteomes" id="UP000079169"/>
    </source>
</evidence>
<dbReference type="Proteomes" id="UP000079169">
    <property type="component" value="Unplaced"/>
</dbReference>
<feature type="domain" description="Glycogen debranching enzyme C-terminal" evidence="1">
    <location>
        <begin position="1"/>
        <end position="113"/>
    </location>
</feature>
<dbReference type="PANTHER" id="PTHR10569:SF2">
    <property type="entry name" value="GLYCOGEN DEBRANCHING ENZYME"/>
    <property type="match status" value="1"/>
</dbReference>
<dbReference type="GO" id="GO:0004135">
    <property type="term" value="F:amylo-alpha-1,6-glucosidase activity"/>
    <property type="evidence" value="ECO:0007669"/>
    <property type="project" value="InterPro"/>
</dbReference>
<gene>
    <name evidence="3" type="primary">LOC108251819</name>
</gene>
<evidence type="ECO:0000313" key="3">
    <source>
        <dbReference type="RefSeq" id="XP_008485660.1"/>
    </source>
</evidence>
<dbReference type="PaxDb" id="121845-A0A1S3DP66"/>
<dbReference type="KEGG" id="dci:108251819"/>